<dbReference type="GO" id="GO:0047444">
    <property type="term" value="F:N-acylneuraminate-9-phosphate synthase activity"/>
    <property type="evidence" value="ECO:0007669"/>
    <property type="project" value="TreeGrafter"/>
</dbReference>
<evidence type="ECO:0000313" key="1">
    <source>
        <dbReference type="EMBL" id="SVE25068.1"/>
    </source>
</evidence>
<dbReference type="Gene3D" id="3.20.20.70">
    <property type="entry name" value="Aldolase class I"/>
    <property type="match status" value="1"/>
</dbReference>
<reference evidence="1" key="1">
    <citation type="submission" date="2018-05" db="EMBL/GenBank/DDBJ databases">
        <authorList>
            <person name="Lanie J.A."/>
            <person name="Ng W.-L."/>
            <person name="Kazmierczak K.M."/>
            <person name="Andrzejewski T.M."/>
            <person name="Davidsen T.M."/>
            <person name="Wayne K.J."/>
            <person name="Tettelin H."/>
            <person name="Glass J.I."/>
            <person name="Rusch D."/>
            <person name="Podicherti R."/>
            <person name="Tsui H.-C.T."/>
            <person name="Winkler M.E."/>
        </authorList>
    </citation>
    <scope>NUCLEOTIDE SEQUENCE</scope>
</reference>
<protein>
    <submittedName>
        <fullName evidence="1">Uncharacterized protein</fullName>
    </submittedName>
</protein>
<dbReference type="SUPFAM" id="SSF51569">
    <property type="entry name" value="Aldolase"/>
    <property type="match status" value="1"/>
</dbReference>
<gene>
    <name evidence="1" type="ORF">METZ01_LOCUS477922</name>
</gene>
<dbReference type="InterPro" id="IPR051690">
    <property type="entry name" value="PseI-like"/>
</dbReference>
<name>A0A383C0A3_9ZZZZ</name>
<sequence>MRKTVTLGNHTVGPNSKPYIIAEIGVNHEGSMELARELIRKAKQGGAHAAKFQSYKAETLASKHSPA</sequence>
<dbReference type="AlphaFoldDB" id="A0A383C0A3"/>
<accession>A0A383C0A3</accession>
<dbReference type="PANTHER" id="PTHR42966">
    <property type="entry name" value="N-ACETYLNEURAMINATE SYNTHASE"/>
    <property type="match status" value="1"/>
</dbReference>
<dbReference type="InterPro" id="IPR013785">
    <property type="entry name" value="Aldolase_TIM"/>
</dbReference>
<dbReference type="PANTHER" id="PTHR42966:SF1">
    <property type="entry name" value="SIALIC ACID SYNTHASE"/>
    <property type="match status" value="1"/>
</dbReference>
<proteinExistence type="predicted"/>
<feature type="non-terminal residue" evidence="1">
    <location>
        <position position="67"/>
    </location>
</feature>
<dbReference type="EMBL" id="UINC01204376">
    <property type="protein sequence ID" value="SVE25068.1"/>
    <property type="molecule type" value="Genomic_DNA"/>
</dbReference>
<organism evidence="1">
    <name type="scientific">marine metagenome</name>
    <dbReference type="NCBI Taxonomy" id="408172"/>
    <lineage>
        <taxon>unclassified sequences</taxon>
        <taxon>metagenomes</taxon>
        <taxon>ecological metagenomes</taxon>
    </lineage>
</organism>